<organism evidence="1">
    <name type="scientific">Mucor ambiguus</name>
    <dbReference type="NCBI Taxonomy" id="91626"/>
    <lineage>
        <taxon>Eukaryota</taxon>
        <taxon>Fungi</taxon>
        <taxon>Fungi incertae sedis</taxon>
        <taxon>Mucoromycota</taxon>
        <taxon>Mucoromycotina</taxon>
        <taxon>Mucoromycetes</taxon>
        <taxon>Mucorales</taxon>
        <taxon>Mucorineae</taxon>
        <taxon>Mucoraceae</taxon>
        <taxon>Mucor</taxon>
    </lineage>
</organism>
<accession>A0A0C9ML46</accession>
<evidence type="ECO:0000313" key="1">
    <source>
        <dbReference type="EMBL" id="GAN11526.1"/>
    </source>
</evidence>
<evidence type="ECO:0000313" key="2">
    <source>
        <dbReference type="Proteomes" id="UP000053815"/>
    </source>
</evidence>
<reference evidence="1" key="1">
    <citation type="submission" date="2014-09" db="EMBL/GenBank/DDBJ databases">
        <title>Draft genome sequence of an oleaginous Mucoromycotina fungus Mucor ambiguus NBRC6742.</title>
        <authorList>
            <person name="Takeda I."/>
            <person name="Yamane N."/>
            <person name="Morita T."/>
            <person name="Tamano K."/>
            <person name="Machida M."/>
            <person name="Baker S."/>
            <person name="Koike H."/>
        </authorList>
    </citation>
    <scope>NUCLEOTIDE SEQUENCE</scope>
    <source>
        <strain evidence="1">NBRC 6742</strain>
    </source>
</reference>
<sequence>MSKATPGPWFVEESDLSWDLYAGAGNFHTLKLIKAPKKSKEFAEYWPNANDSTLIAHALEYITYLLQLVETQAQALEEAHTAMLDALSVMEMEGRDFNLMPQCTIQEAAKKLEALTHV</sequence>
<gene>
    <name evidence="1" type="ORF">MAM1_0664c11090</name>
</gene>
<protein>
    <submittedName>
        <fullName evidence="1">Uncharacterized protein</fullName>
    </submittedName>
</protein>
<proteinExistence type="predicted"/>
<keyword evidence="2" id="KW-1185">Reference proteome</keyword>
<name>A0A0C9ML46_9FUNG</name>
<dbReference type="AlphaFoldDB" id="A0A0C9ML46"/>
<dbReference type="EMBL" id="DF836953">
    <property type="protein sequence ID" value="GAN11526.1"/>
    <property type="molecule type" value="Genomic_DNA"/>
</dbReference>
<dbReference type="Proteomes" id="UP000053815">
    <property type="component" value="Unassembled WGS sequence"/>
</dbReference>